<dbReference type="AlphaFoldDB" id="A0A317VEY7"/>
<keyword evidence="1" id="KW-0472">Membrane</keyword>
<dbReference type="OrthoDB" id="10387888at2759"/>
<keyword evidence="3" id="KW-1185">Reference proteome</keyword>
<feature type="transmembrane region" description="Helical" evidence="1">
    <location>
        <begin position="6"/>
        <end position="27"/>
    </location>
</feature>
<evidence type="ECO:0000256" key="1">
    <source>
        <dbReference type="SAM" id="Phobius"/>
    </source>
</evidence>
<dbReference type="EMBL" id="MSFU01000014">
    <property type="protein sequence ID" value="PWY72019.1"/>
    <property type="molecule type" value="Genomic_DNA"/>
</dbReference>
<name>A0A317VEY7_ASPEC</name>
<accession>A0A317VEY7</accession>
<gene>
    <name evidence="2" type="ORF">BO83DRAFT_379012</name>
</gene>
<proteinExistence type="predicted"/>
<dbReference type="RefSeq" id="XP_025387614.1">
    <property type="nucleotide sequence ID" value="XM_025531401.1"/>
</dbReference>
<reference evidence="2" key="1">
    <citation type="submission" date="2016-12" db="EMBL/GenBank/DDBJ databases">
        <title>The genomes of Aspergillus section Nigri reveals drivers in fungal speciation.</title>
        <authorList>
            <consortium name="DOE Joint Genome Institute"/>
            <person name="Vesth T.C."/>
            <person name="Nybo J."/>
            <person name="Theobald S."/>
            <person name="Brandl J."/>
            <person name="Frisvad J.C."/>
            <person name="Nielsen K.F."/>
            <person name="Lyhne E.K."/>
            <person name="Kogle M.E."/>
            <person name="Kuo A."/>
            <person name="Riley R."/>
            <person name="Clum A."/>
            <person name="Nolan M."/>
            <person name="Lipzen A."/>
            <person name="Salamov A."/>
            <person name="Henrissat B."/>
            <person name="Wiebenga A."/>
            <person name="De vries R.P."/>
            <person name="Grigoriev I.V."/>
            <person name="Mortensen U.H."/>
            <person name="Andersen M.R."/>
            <person name="Baker S.E."/>
        </authorList>
    </citation>
    <scope>NUCLEOTIDE SEQUENCE</scope>
    <source>
        <strain evidence="2">CBS 122712</strain>
    </source>
</reference>
<keyword evidence="1" id="KW-0812">Transmembrane</keyword>
<dbReference type="VEuPathDB" id="FungiDB:BO83DRAFT_379012"/>
<evidence type="ECO:0000313" key="3">
    <source>
        <dbReference type="Proteomes" id="UP000246171"/>
    </source>
</evidence>
<comment type="caution">
    <text evidence="2">The sequence shown here is derived from an EMBL/GenBank/DDBJ whole genome shotgun (WGS) entry which is preliminary data.</text>
</comment>
<keyword evidence="1" id="KW-1133">Transmembrane helix</keyword>
<dbReference type="Proteomes" id="UP000246171">
    <property type="component" value="Unassembled WGS sequence"/>
</dbReference>
<dbReference type="GeneID" id="37053363"/>
<sequence>MPVGGSISAFLPSCILTIAVVVAGLFWGRRAKAGSEQQVEDPVRIKAHGCWPVTDSLIQTKSVH</sequence>
<organism evidence="2 3">
    <name type="scientific">Aspergillus eucalypticola (strain CBS 122712 / IBT 29274)</name>
    <dbReference type="NCBI Taxonomy" id="1448314"/>
    <lineage>
        <taxon>Eukaryota</taxon>
        <taxon>Fungi</taxon>
        <taxon>Dikarya</taxon>
        <taxon>Ascomycota</taxon>
        <taxon>Pezizomycotina</taxon>
        <taxon>Eurotiomycetes</taxon>
        <taxon>Eurotiomycetidae</taxon>
        <taxon>Eurotiales</taxon>
        <taxon>Aspergillaceae</taxon>
        <taxon>Aspergillus</taxon>
        <taxon>Aspergillus subgen. Circumdati</taxon>
    </lineage>
</organism>
<protein>
    <submittedName>
        <fullName evidence="2">Uncharacterized protein</fullName>
    </submittedName>
</protein>
<evidence type="ECO:0000313" key="2">
    <source>
        <dbReference type="EMBL" id="PWY72019.1"/>
    </source>
</evidence>